<evidence type="ECO:0000256" key="8">
    <source>
        <dbReference type="ARBA" id="ARBA00022741"/>
    </source>
</evidence>
<keyword evidence="16" id="KW-1185">Reference proteome</keyword>
<keyword evidence="11 13" id="KW-0443">Lipid metabolism</keyword>
<evidence type="ECO:0000256" key="3">
    <source>
        <dbReference type="ARBA" id="ARBA00012071"/>
    </source>
</evidence>
<dbReference type="GO" id="GO:0005524">
    <property type="term" value="F:ATP binding"/>
    <property type="evidence" value="ECO:0007669"/>
    <property type="project" value="UniProtKB-UniRule"/>
</dbReference>
<comment type="pathway">
    <text evidence="2 13">Glycolipid biosynthesis; lipid IV(A) biosynthesis; lipid IV(A) from (3R)-3-hydroxytetradecanoyl-[acyl-carrier-protein] and UDP-N-acetyl-alpha-D-glucosamine: step 6/6.</text>
</comment>
<dbReference type="STRING" id="1499966.U14_03807"/>
<evidence type="ECO:0000256" key="12">
    <source>
        <dbReference type="ARBA" id="ARBA00029757"/>
    </source>
</evidence>
<keyword evidence="8 13" id="KW-0547">Nucleotide-binding</keyword>
<dbReference type="Gene3D" id="3.40.50.300">
    <property type="entry name" value="P-loop containing nucleotide triphosphate hydrolases"/>
    <property type="match status" value="1"/>
</dbReference>
<dbReference type="GO" id="GO:0009245">
    <property type="term" value="P:lipid A biosynthetic process"/>
    <property type="evidence" value="ECO:0007669"/>
    <property type="project" value="UniProtKB-UniRule"/>
</dbReference>
<dbReference type="HAMAP" id="MF_00409">
    <property type="entry name" value="LpxK"/>
    <property type="match status" value="1"/>
</dbReference>
<evidence type="ECO:0000256" key="11">
    <source>
        <dbReference type="ARBA" id="ARBA00023098"/>
    </source>
</evidence>
<dbReference type="EC" id="2.7.1.130" evidence="3 13"/>
<feature type="transmembrane region" description="Helical" evidence="14">
    <location>
        <begin position="30"/>
        <end position="50"/>
    </location>
</feature>
<protein>
    <recommendedName>
        <fullName evidence="4 13">Tetraacyldisaccharide 4'-kinase</fullName>
        <ecNumber evidence="3 13">2.7.1.130</ecNumber>
    </recommendedName>
    <alternativeName>
        <fullName evidence="12 13">Lipid A 4'-kinase</fullName>
    </alternativeName>
</protein>
<dbReference type="HOGENOM" id="CLU_038816_6_0_0"/>
<keyword evidence="6 13" id="KW-0441">Lipid A biosynthesis</keyword>
<keyword evidence="14" id="KW-1133">Transmembrane helix</keyword>
<dbReference type="NCBIfam" id="TIGR00682">
    <property type="entry name" value="lpxK"/>
    <property type="match status" value="1"/>
</dbReference>
<dbReference type="Pfam" id="PF02606">
    <property type="entry name" value="LpxK"/>
    <property type="match status" value="1"/>
</dbReference>
<dbReference type="UniPathway" id="UPA00359">
    <property type="reaction ID" value="UER00482"/>
</dbReference>
<keyword evidence="14" id="KW-0812">Transmembrane</keyword>
<evidence type="ECO:0000256" key="10">
    <source>
        <dbReference type="ARBA" id="ARBA00022840"/>
    </source>
</evidence>
<evidence type="ECO:0000256" key="6">
    <source>
        <dbReference type="ARBA" id="ARBA00022556"/>
    </source>
</evidence>
<keyword evidence="14" id="KW-0472">Membrane</keyword>
<evidence type="ECO:0000256" key="9">
    <source>
        <dbReference type="ARBA" id="ARBA00022777"/>
    </source>
</evidence>
<evidence type="ECO:0000256" key="1">
    <source>
        <dbReference type="ARBA" id="ARBA00002274"/>
    </source>
</evidence>
<keyword evidence="10 13" id="KW-0067">ATP-binding</keyword>
<dbReference type="SUPFAM" id="SSF52540">
    <property type="entry name" value="P-loop containing nucleoside triphosphate hydrolases"/>
    <property type="match status" value="1"/>
</dbReference>
<gene>
    <name evidence="13" type="primary">lpxK</name>
    <name evidence="15" type="ORF">U14_03807</name>
</gene>
<dbReference type="InterPro" id="IPR027417">
    <property type="entry name" value="P-loop_NTPase"/>
</dbReference>
<reference evidence="15" key="1">
    <citation type="journal article" date="2015" name="PeerJ">
        <title>First genomic representation of candidate bacterial phylum KSB3 points to enhanced environmental sensing as a trigger of wastewater bulking.</title>
        <authorList>
            <person name="Sekiguchi Y."/>
            <person name="Ohashi A."/>
            <person name="Parks D.H."/>
            <person name="Yamauchi T."/>
            <person name="Tyson G.W."/>
            <person name="Hugenholtz P."/>
        </authorList>
    </citation>
    <scope>NUCLEOTIDE SEQUENCE [LARGE SCALE GENOMIC DNA]</scope>
</reference>
<dbReference type="PANTHER" id="PTHR42724">
    <property type="entry name" value="TETRAACYLDISACCHARIDE 4'-KINASE"/>
    <property type="match status" value="1"/>
</dbReference>
<keyword evidence="5 13" id="KW-0444">Lipid biosynthesis</keyword>
<evidence type="ECO:0000256" key="7">
    <source>
        <dbReference type="ARBA" id="ARBA00022679"/>
    </source>
</evidence>
<dbReference type="GO" id="GO:0009029">
    <property type="term" value="F:lipid-A 4'-kinase activity"/>
    <property type="evidence" value="ECO:0007669"/>
    <property type="project" value="UniProtKB-UniRule"/>
</dbReference>
<dbReference type="GO" id="GO:0005886">
    <property type="term" value="C:plasma membrane"/>
    <property type="evidence" value="ECO:0007669"/>
    <property type="project" value="TreeGrafter"/>
</dbReference>
<proteinExistence type="inferred from homology"/>
<dbReference type="Proteomes" id="UP000030700">
    <property type="component" value="Unassembled WGS sequence"/>
</dbReference>
<sequence>MNIKNIIIKVIRAEKPDSPKPFTLPSALHYAARLAIFAALLALSFMYSGLVRLRVMAYQRQIFRSNVLPRPVLSVGNITTGGTGKTPTVIVLARLFRQRGLRVAILTRGYQRKSAAAHLVVTADSTADEVGDEPLFLWKSLNQRELHAAEISVIVGSDRHASGLLALDRFQPDLFLLDDGFQHLRLRRDCDLVLIDATNPFGGGHVLPAGFLREPLAHLSRASAFVITRSDEIADCAPIIATLQRINPASPIFYGVHAFDTLRRLGQDAPTDLSAFQKKRLLAVCGLGNPASFHHLIRGCGLTLAATLDFRDHHWYAEEDIQKINAMIRQYGIDGILTTEKDEPKLQPYTQALDAACYIMTITMRMTPTDKFEQWLKTPFFFVDNFDRLDNNIKC</sequence>
<comment type="similarity">
    <text evidence="13">Belongs to the LpxK family.</text>
</comment>
<evidence type="ECO:0000256" key="5">
    <source>
        <dbReference type="ARBA" id="ARBA00022516"/>
    </source>
</evidence>
<dbReference type="PANTHER" id="PTHR42724:SF1">
    <property type="entry name" value="TETRAACYLDISACCHARIDE 4'-KINASE, MITOCHONDRIAL-RELATED"/>
    <property type="match status" value="1"/>
</dbReference>
<feature type="binding site" evidence="13">
    <location>
        <begin position="79"/>
        <end position="86"/>
    </location>
    <ligand>
        <name>ATP</name>
        <dbReference type="ChEBI" id="CHEBI:30616"/>
    </ligand>
</feature>
<keyword evidence="7 13" id="KW-0808">Transferase</keyword>
<evidence type="ECO:0000256" key="2">
    <source>
        <dbReference type="ARBA" id="ARBA00004870"/>
    </source>
</evidence>
<dbReference type="GO" id="GO:0009244">
    <property type="term" value="P:lipopolysaccharide core region biosynthetic process"/>
    <property type="evidence" value="ECO:0007669"/>
    <property type="project" value="TreeGrafter"/>
</dbReference>
<evidence type="ECO:0000256" key="14">
    <source>
        <dbReference type="SAM" id="Phobius"/>
    </source>
</evidence>
<comment type="catalytic activity">
    <reaction evidence="13">
        <text>a lipid A disaccharide + ATP = a lipid IVA + ADP + H(+)</text>
        <dbReference type="Rhea" id="RHEA:67840"/>
        <dbReference type="ChEBI" id="CHEBI:15378"/>
        <dbReference type="ChEBI" id="CHEBI:30616"/>
        <dbReference type="ChEBI" id="CHEBI:176343"/>
        <dbReference type="ChEBI" id="CHEBI:176425"/>
        <dbReference type="ChEBI" id="CHEBI:456216"/>
        <dbReference type="EC" id="2.7.1.130"/>
    </reaction>
</comment>
<evidence type="ECO:0000256" key="13">
    <source>
        <dbReference type="HAMAP-Rule" id="MF_00409"/>
    </source>
</evidence>
<evidence type="ECO:0000256" key="4">
    <source>
        <dbReference type="ARBA" id="ARBA00016436"/>
    </source>
</evidence>
<organism evidence="15">
    <name type="scientific">Candidatus Moduliflexus flocculans</name>
    <dbReference type="NCBI Taxonomy" id="1499966"/>
    <lineage>
        <taxon>Bacteria</taxon>
        <taxon>Candidatus Moduliflexota</taxon>
        <taxon>Candidatus Moduliflexia</taxon>
        <taxon>Candidatus Moduliflexales</taxon>
        <taxon>Candidatus Moduliflexaceae</taxon>
    </lineage>
</organism>
<comment type="function">
    <text evidence="1 13">Transfers the gamma-phosphate of ATP to the 4'-position of a tetraacyldisaccharide 1-phosphate intermediate (termed DS-1-P) to form tetraacyldisaccharide 1,4'-bis-phosphate (lipid IVA).</text>
</comment>
<evidence type="ECO:0000313" key="15">
    <source>
        <dbReference type="EMBL" id="GAK52555.1"/>
    </source>
</evidence>
<dbReference type="AlphaFoldDB" id="A0A081BQ89"/>
<dbReference type="InterPro" id="IPR003758">
    <property type="entry name" value="LpxK"/>
</dbReference>
<name>A0A081BQ89_9BACT</name>
<accession>A0A081BQ89</accession>
<dbReference type="EMBL" id="DF820458">
    <property type="protein sequence ID" value="GAK52555.1"/>
    <property type="molecule type" value="Genomic_DNA"/>
</dbReference>
<evidence type="ECO:0000313" key="16">
    <source>
        <dbReference type="Proteomes" id="UP000030700"/>
    </source>
</evidence>
<keyword evidence="9 13" id="KW-0418">Kinase</keyword>